<dbReference type="Proteomes" id="UP000007472">
    <property type="component" value="Chromosome"/>
</dbReference>
<dbReference type="PANTHER" id="PTHR30024">
    <property type="entry name" value="ALIPHATIC SULFONATES-BINDING PROTEIN-RELATED"/>
    <property type="match status" value="1"/>
</dbReference>
<protein>
    <submittedName>
        <fullName evidence="1">Uncharacterized protein</fullName>
    </submittedName>
</protein>
<dbReference type="Gene3D" id="3.40.190.10">
    <property type="entry name" value="Periplasmic binding protein-like II"/>
    <property type="match status" value="2"/>
</dbReference>
<evidence type="ECO:0000313" key="1">
    <source>
        <dbReference type="EMBL" id="ADU92217.1"/>
    </source>
</evidence>
<dbReference type="KEGG" id="teq:TEQUI_1297"/>
<dbReference type="SUPFAM" id="SSF53850">
    <property type="entry name" value="Periplasmic binding protein-like II"/>
    <property type="match status" value="1"/>
</dbReference>
<proteinExistence type="predicted"/>
<name>A0A654KID3_TAYEM</name>
<gene>
    <name evidence="1" type="ordered locus">TEQUI_1297</name>
</gene>
<reference evidence="1 2" key="1">
    <citation type="journal article" date="2011" name="J. Bacteriol.">
        <title>Genome sequence of Taylorella equigenitalis MCE9, the causative agent of contagious equine metritis.</title>
        <authorList>
            <person name="Hebert L."/>
            <person name="Moumen B."/>
            <person name="Duquesne F."/>
            <person name="Breuil M.F."/>
            <person name="Laugier C."/>
            <person name="Batto J.M."/>
            <person name="Renault P."/>
            <person name="Petry S."/>
        </authorList>
    </citation>
    <scope>NUCLEOTIDE SEQUENCE [LARGE SCALE GENOMIC DNA]</scope>
    <source>
        <strain evidence="1 2">MCE9</strain>
    </source>
</reference>
<sequence length="327" mass="35938">MNRRSMLKMLSLIPFMVKNPEVLAQAIKNPALGQTTLYGPPAMPTLLLGVVQKYGDLKDKYEIEAEIWRTVDVLRAGIVNQSINLSIVPSYVAANFSNRGIPVKLINIMTFGLVQIVGRGGNLNNLSEIEGKKLVIPFKNDMPDLIFQALCSKLNIDLNSIEITYTSTPPEAMSLFLKEIVDFAILPEPLASMATVKGGSDVSRVLDINKLWTQTMGVSGGIPQAGLMVTESFYKSYPEFVNTLQSDIEKAVIWAQSEDHKSEAISIGSSLLKIPSPAIKRALPYANLVAIKAETISKDIMVFFEELYKLNPKILGGQMPSESLFSI</sequence>
<dbReference type="PANTHER" id="PTHR30024:SF46">
    <property type="entry name" value="ABC TRANSPORTER, SUBSTRATE-BINDING LIPOPROTEIN"/>
    <property type="match status" value="1"/>
</dbReference>
<evidence type="ECO:0000313" key="2">
    <source>
        <dbReference type="Proteomes" id="UP000007472"/>
    </source>
</evidence>
<organism evidence="1 2">
    <name type="scientific">Taylorella equigenitalis (strain MCE9)</name>
    <dbReference type="NCBI Taxonomy" id="937774"/>
    <lineage>
        <taxon>Bacteria</taxon>
        <taxon>Pseudomonadati</taxon>
        <taxon>Pseudomonadota</taxon>
        <taxon>Betaproteobacteria</taxon>
        <taxon>Burkholderiales</taxon>
        <taxon>Alcaligenaceae</taxon>
        <taxon>Taylorella</taxon>
    </lineage>
</organism>
<dbReference type="InterPro" id="IPR027024">
    <property type="entry name" value="UCP027386_ABC_sbc_TM0202"/>
</dbReference>
<dbReference type="EMBL" id="CP002456">
    <property type="protein sequence ID" value="ADU92217.1"/>
    <property type="molecule type" value="Genomic_DNA"/>
</dbReference>
<dbReference type="PIRSF" id="PIRSF027386">
    <property type="entry name" value="UCP027386_ABC_sbc_TM0202"/>
    <property type="match status" value="1"/>
</dbReference>
<dbReference type="AlphaFoldDB" id="A0A654KID3"/>
<accession>A0A654KID3</accession>